<proteinExistence type="predicted"/>
<sequence length="1827" mass="206582">MHKDDHTIATTAARLDDLLFAVSSIDSQARLEAFIEKHLAEIISYYGKDNESLTKSVTLLVTHIKRRLGESDDVKMPLKNLILLIDGATNPYILNISLFFIKLGVKTAKPDQCRDIIIPLFDAIVNLWNNRLVTDELCYCVVICLSIYNNIKRMEYPKFIQDKIKCCPDLRRILCSFFKHTLAFPNETADVAEQKLLVLGMDKFVLPPPGSKNPIYVRLHALTRASKIPIISLKITIIKMLSFHVFEESEIFHLLIMARAYPANEVNSIAEGALKSCDVKKNLEHQGVIDRLFTLFLGKPSESLPYEDRVGIASYEMRVLILTYLSRSTRASTMFPLNVKVAYACLFQEYEDSTLKIMVLSIEYLKNIITNFPPMYQASFSLIFFGSLTKLINECEYTKVVVYAYQCMGLIATKNTDVLLVKNDGILVETLDALSTAPQDVESAIFDCLVQWLEVFKGAKNDKRILDAEVKICQFLREKRKSCGLIAIKYFEILLKQGKIEHRWLLIKAYANDRLEIRQECERLLNLSLAECCPDVGESICYLSNKLRLEYDIEDKNLPDEPKIRFTGETYTMAANYILAIIAVTQTKDSSAGKAFLCKSAPDEKLDQVLVPIKSYYEENRKVILEKESSLQFWMIAFKGLDLGDTRLLHAMVLNLPNVDKSKLEATFGDRCKLFFKNATVSSNKHDVNNICGLIYAMLLKEDEKAKIFEEIETTLTTSTNYVSGNNWILIHLALQLGAKYYIKALENFRSCIQETIKVPSINMESMLTSCAELVRLFLFYQQNEYKSNAGEINAVHATFVDLISPIPMSMKDTITHVSKSAAIKILGFLSSIRFESDLTAILIEKLMNIGSVAAQPELQFTVGDSLFDCLFGEASPLRQSMLLPVPEDATQDFAVDLMNQRLVNLFLKPILVEKAIHQNRHIRNAAFIWLAIFCQSVCEVKSKVIFDGVAKTLKTYISVIQQTFVNGLTEQNELVQDVCSKGLGFIFDMASEENRNDLLNELIDTMSSGKPPVIKITDDTPLFEINELGKTPDGGNLSTYKEICSLATDMNQPDLVYKFMSLASHNALWNSKKGAAFSVSTLLEKLGKDAIDSLGALIPKLYRYTYDPDAKIQMSMKAIWKAITSNSPTVVEKHSLTILKELMPTLTNPEWRMREASCLALGDLLSTYLSVPMYPYFGELLTTLLRVQDDHKESVRVAAERCLKQLEKAVIKSAIKDRNNVVLECVLPVLVQKGMQSTCPANVGFSLNMVMKITKEVNTSIKPYLGTIITCLLDAMSETEPAVVNYLAARSDEDTLSSLDSARASAARVSPMMTTLHDCIPLVDDQIFQNLLPLFVDKMKNSIGFTTRSGVANLIINLSHRRQELMARNKQVCDRLALALAQSGLSDRNATIRKLFGQAISYLIKHCAESTSNRIISDYICSPLLKCRDTEDYDENKLQTVGQLIKNIHEHSDETLKPFMKSIVPYIFLIISKAVSKQVPKEVEAKEFWEGIWEELVATTEIACKNYYQDIMACAMDSLNNCSVYKLKAASAVVIAKVVEVVGKTVQLGEITALFNQITDMFKGRIWDGKEMLFEPLIVSLQYKGLELREYWDTPTKDVFFSAIYAQCEKKKKFAYLTKAIQTIALLIEKLDYKVGVQHFYVLVKGALVNDENVYCSEDDEPALKKEKFSAKLGYEGSACSHIGRVQCVSDKEFKIGCMYTLNVLKGEYYLKTKQNMINSLSYFMAHREFEKVDVSDLVVIIGELWRENCGKETESFAAECKKFFISVITAKNVFIDNRRQDVQNEVMKMVVNAELFKDHVGKKVENFLKCYQNWPVPEEGTISYV</sequence>
<name>A0AC35TJA1_9BILA</name>
<organism evidence="1 2">
    <name type="scientific">Rhabditophanes sp. KR3021</name>
    <dbReference type="NCBI Taxonomy" id="114890"/>
    <lineage>
        <taxon>Eukaryota</taxon>
        <taxon>Metazoa</taxon>
        <taxon>Ecdysozoa</taxon>
        <taxon>Nematoda</taxon>
        <taxon>Chromadorea</taxon>
        <taxon>Rhabditida</taxon>
        <taxon>Tylenchina</taxon>
        <taxon>Panagrolaimomorpha</taxon>
        <taxon>Strongyloidoidea</taxon>
        <taxon>Alloionematidae</taxon>
        <taxon>Rhabditophanes</taxon>
    </lineage>
</organism>
<reference evidence="2" key="1">
    <citation type="submission" date="2016-11" db="UniProtKB">
        <authorList>
            <consortium name="WormBaseParasite"/>
        </authorList>
    </citation>
    <scope>IDENTIFICATION</scope>
    <source>
        <strain evidence="2">KR3021</strain>
    </source>
</reference>
<dbReference type="WBParaSite" id="RSKR_0000114500.1">
    <property type="protein sequence ID" value="RSKR_0000114500.1"/>
    <property type="gene ID" value="RSKR_0000114500"/>
</dbReference>
<dbReference type="Proteomes" id="UP000095286">
    <property type="component" value="Unplaced"/>
</dbReference>
<evidence type="ECO:0000313" key="2">
    <source>
        <dbReference type="WBParaSite" id="RSKR_0000114500.1"/>
    </source>
</evidence>
<protein>
    <submittedName>
        <fullName evidence="2">DUF3730 domain-containing protein</fullName>
    </submittedName>
</protein>
<accession>A0AC35TJA1</accession>
<evidence type="ECO:0000313" key="1">
    <source>
        <dbReference type="Proteomes" id="UP000095286"/>
    </source>
</evidence>